<dbReference type="Proteomes" id="UP001628179">
    <property type="component" value="Unassembled WGS sequence"/>
</dbReference>
<reference evidence="2 3" key="1">
    <citation type="submission" date="2024-09" db="EMBL/GenBank/DDBJ databases">
        <title>Itraconazole resistance in Madurella fahalii resulting from another homologue of gene encoding cytochrome P450 14-alpha sterol demethylase (CYP51).</title>
        <authorList>
            <person name="Yoshioka I."/>
            <person name="Fahal A.H."/>
            <person name="Kaneko S."/>
            <person name="Yaguchi T."/>
        </authorList>
    </citation>
    <scope>NUCLEOTIDE SEQUENCE [LARGE SCALE GENOMIC DNA]</scope>
    <source>
        <strain evidence="2 3">IFM 68171</strain>
    </source>
</reference>
<dbReference type="RefSeq" id="XP_070921702.1">
    <property type="nucleotide sequence ID" value="XM_071065601.1"/>
</dbReference>
<feature type="domain" description="Inhibitor I9" evidence="1">
    <location>
        <begin position="10"/>
        <end position="76"/>
    </location>
</feature>
<name>A0ABQ0GQG8_9PEZI</name>
<keyword evidence="3" id="KW-1185">Reference proteome</keyword>
<dbReference type="InterPro" id="IPR037045">
    <property type="entry name" value="S8pro/Inhibitor_I9_sf"/>
</dbReference>
<evidence type="ECO:0000313" key="2">
    <source>
        <dbReference type="EMBL" id="GAB1319972.1"/>
    </source>
</evidence>
<proteinExistence type="predicted"/>
<dbReference type="GeneID" id="98180924"/>
<evidence type="ECO:0000259" key="1">
    <source>
        <dbReference type="Pfam" id="PF05922"/>
    </source>
</evidence>
<protein>
    <recommendedName>
        <fullName evidence="1">Inhibitor I9 domain-containing protein</fullName>
    </recommendedName>
</protein>
<organism evidence="2 3">
    <name type="scientific">Madurella fahalii</name>
    <dbReference type="NCBI Taxonomy" id="1157608"/>
    <lineage>
        <taxon>Eukaryota</taxon>
        <taxon>Fungi</taxon>
        <taxon>Dikarya</taxon>
        <taxon>Ascomycota</taxon>
        <taxon>Pezizomycotina</taxon>
        <taxon>Sordariomycetes</taxon>
        <taxon>Sordariomycetidae</taxon>
        <taxon>Sordariales</taxon>
        <taxon>Sordariales incertae sedis</taxon>
        <taxon>Madurella</taxon>
    </lineage>
</organism>
<accession>A0ABQ0GQG8</accession>
<dbReference type="Gene3D" id="3.30.70.80">
    <property type="entry name" value="Peptidase S8 propeptide/proteinase inhibitor I9"/>
    <property type="match status" value="1"/>
</dbReference>
<dbReference type="Pfam" id="PF05922">
    <property type="entry name" value="Inhibitor_I9"/>
    <property type="match status" value="1"/>
</dbReference>
<sequence>MADNVVVKGRYIVTFKPHVTRDIVDAHIASVQKFFASRTTLGALQQLSSLIHRYEIGDFAGYSRGFDEEMLAEIHTETTSLALAIGPTLDCEHRI</sequence>
<evidence type="ECO:0000313" key="3">
    <source>
        <dbReference type="Proteomes" id="UP001628179"/>
    </source>
</evidence>
<dbReference type="SUPFAM" id="SSF54897">
    <property type="entry name" value="Protease propeptides/inhibitors"/>
    <property type="match status" value="1"/>
</dbReference>
<comment type="caution">
    <text evidence="2">The sequence shown here is derived from an EMBL/GenBank/DDBJ whole genome shotgun (WGS) entry which is preliminary data.</text>
</comment>
<gene>
    <name evidence="2" type="ORF">MFIFM68171_10182</name>
</gene>
<dbReference type="InterPro" id="IPR010259">
    <property type="entry name" value="S8pro/Inhibitor_I9"/>
</dbReference>
<dbReference type="EMBL" id="BAAFSV010000006">
    <property type="protein sequence ID" value="GAB1319972.1"/>
    <property type="molecule type" value="Genomic_DNA"/>
</dbReference>